<protein>
    <submittedName>
        <fullName evidence="1">Uncharacterized protein</fullName>
    </submittedName>
</protein>
<dbReference type="Proteomes" id="UP001168098">
    <property type="component" value="Unassembled WGS sequence"/>
</dbReference>
<accession>A0AA39DQ73</accession>
<name>A0AA39DQ73_VITRO</name>
<reference evidence="1 2" key="1">
    <citation type="journal article" date="2023" name="BMC Biotechnol.">
        <title>Vitis rotundifolia cv Carlos genome sequencing.</title>
        <authorList>
            <person name="Huff M."/>
            <person name="Hulse-Kemp A."/>
            <person name="Scheffler B."/>
            <person name="Youngblood R."/>
            <person name="Simpson S."/>
            <person name="Babiker E."/>
            <person name="Staton M."/>
        </authorList>
    </citation>
    <scope>NUCLEOTIDE SEQUENCE [LARGE SCALE GENOMIC DNA]</scope>
    <source>
        <tissue evidence="1">Leaf</tissue>
    </source>
</reference>
<keyword evidence="2" id="KW-1185">Reference proteome</keyword>
<evidence type="ECO:0000313" key="1">
    <source>
        <dbReference type="EMBL" id="KAJ9693116.1"/>
    </source>
</evidence>
<dbReference type="AlphaFoldDB" id="A0AA39DQ73"/>
<sequence>MSGTGTMRGTSSQDFLVGGEATAMDSERCLRCLSLKPALKFATMSSSSSASQIIQSTIGSTSVFGSVLAESESAIESCVVLAAKENVEAKVGGDSSGEDDTF</sequence>
<evidence type="ECO:0000313" key="2">
    <source>
        <dbReference type="Proteomes" id="UP001168098"/>
    </source>
</evidence>
<organism evidence="1 2">
    <name type="scientific">Vitis rotundifolia</name>
    <name type="common">Muscadine grape</name>
    <dbReference type="NCBI Taxonomy" id="103349"/>
    <lineage>
        <taxon>Eukaryota</taxon>
        <taxon>Viridiplantae</taxon>
        <taxon>Streptophyta</taxon>
        <taxon>Embryophyta</taxon>
        <taxon>Tracheophyta</taxon>
        <taxon>Spermatophyta</taxon>
        <taxon>Magnoliopsida</taxon>
        <taxon>eudicotyledons</taxon>
        <taxon>Gunneridae</taxon>
        <taxon>Pentapetalae</taxon>
        <taxon>rosids</taxon>
        <taxon>Vitales</taxon>
        <taxon>Vitaceae</taxon>
        <taxon>Viteae</taxon>
        <taxon>Vitis</taxon>
    </lineage>
</organism>
<gene>
    <name evidence="1" type="ORF">PVL29_012027</name>
</gene>
<comment type="caution">
    <text evidence="1">The sequence shown here is derived from an EMBL/GenBank/DDBJ whole genome shotgun (WGS) entry which is preliminary data.</text>
</comment>
<proteinExistence type="predicted"/>
<dbReference type="EMBL" id="JARBHA010000009">
    <property type="protein sequence ID" value="KAJ9693116.1"/>
    <property type="molecule type" value="Genomic_DNA"/>
</dbReference>